<gene>
    <name evidence="1" type="ORF">BCR26_06520</name>
</gene>
<dbReference type="AlphaFoldDB" id="A0A1E5KST0"/>
<proteinExistence type="predicted"/>
<reference evidence="1 2" key="1">
    <citation type="submission" date="2016-09" db="EMBL/GenBank/DDBJ databases">
        <authorList>
            <person name="Capua I."/>
            <person name="De Benedictis P."/>
            <person name="Joannis T."/>
            <person name="Lombin L.H."/>
            <person name="Cattoli G."/>
        </authorList>
    </citation>
    <scope>NUCLEOTIDE SEQUENCE [LARGE SCALE GENOMIC DNA]</scope>
    <source>
        <strain evidence="1 2">LMG 25899</strain>
    </source>
</reference>
<dbReference type="EMBL" id="MIEK01000078">
    <property type="protein sequence ID" value="OEH80934.1"/>
    <property type="molecule type" value="Genomic_DNA"/>
</dbReference>
<sequence length="186" mass="20434">MKTEVITTPIVVRTYSEAEKQAITQEFLNWAIPRAQIGNMTVTSQYFAHGAGGRGDWYGVTVDGRIQVQELMTPGYNAFELHSLGGVVFYTSLDGSTGLNENFESIASGYSTKANPEKKITKYLLADTGNIYEYGATGKSMIAFSSGFTEASDDGQFSDDSYLPVFQQSGDVDAINKLKEIVRKYQ</sequence>
<evidence type="ECO:0000313" key="2">
    <source>
        <dbReference type="Proteomes" id="UP000095256"/>
    </source>
</evidence>
<organism evidence="1 2">
    <name type="scientific">Enterococcus rivorum</name>
    <dbReference type="NCBI Taxonomy" id="762845"/>
    <lineage>
        <taxon>Bacteria</taxon>
        <taxon>Bacillati</taxon>
        <taxon>Bacillota</taxon>
        <taxon>Bacilli</taxon>
        <taxon>Lactobacillales</taxon>
        <taxon>Enterococcaceae</taxon>
        <taxon>Enterococcus</taxon>
    </lineage>
</organism>
<name>A0A1E5KST0_9ENTE</name>
<dbReference type="Proteomes" id="UP000095256">
    <property type="component" value="Unassembled WGS sequence"/>
</dbReference>
<protein>
    <submittedName>
        <fullName evidence="1">Uncharacterized protein</fullName>
    </submittedName>
</protein>
<accession>A0A1E5KST0</accession>
<evidence type="ECO:0000313" key="1">
    <source>
        <dbReference type="EMBL" id="OEH80934.1"/>
    </source>
</evidence>
<comment type="caution">
    <text evidence="1">The sequence shown here is derived from an EMBL/GenBank/DDBJ whole genome shotgun (WGS) entry which is preliminary data.</text>
</comment>
<keyword evidence="2" id="KW-1185">Reference proteome</keyword>